<reference evidence="2" key="1">
    <citation type="submission" date="2020-02" db="EMBL/GenBank/DDBJ databases">
        <authorList>
            <person name="Meier V. D."/>
        </authorList>
    </citation>
    <scope>NUCLEOTIDE SEQUENCE</scope>
    <source>
        <strain evidence="2">AVDCRST_MAG01</strain>
    </source>
</reference>
<evidence type="ECO:0000313" key="2">
    <source>
        <dbReference type="EMBL" id="CAA9427761.1"/>
    </source>
</evidence>
<gene>
    <name evidence="2" type="ORF">AVDCRST_MAG01-01-2706</name>
</gene>
<proteinExistence type="predicted"/>
<name>A0A6J4Q1K9_9ACTN</name>
<feature type="compositionally biased region" description="Basic residues" evidence="1">
    <location>
        <begin position="15"/>
        <end position="25"/>
    </location>
</feature>
<feature type="non-terminal residue" evidence="2">
    <location>
        <position position="146"/>
    </location>
</feature>
<dbReference type="EMBL" id="CADCUW010000362">
    <property type="protein sequence ID" value="CAA9427761.1"/>
    <property type="molecule type" value="Genomic_DNA"/>
</dbReference>
<feature type="compositionally biased region" description="Basic and acidic residues" evidence="1">
    <location>
        <begin position="52"/>
        <end position="66"/>
    </location>
</feature>
<protein>
    <submittedName>
        <fullName evidence="2">Uncharacterized protein</fullName>
    </submittedName>
</protein>
<feature type="non-terminal residue" evidence="2">
    <location>
        <position position="1"/>
    </location>
</feature>
<evidence type="ECO:0000256" key="1">
    <source>
        <dbReference type="SAM" id="MobiDB-lite"/>
    </source>
</evidence>
<dbReference type="AlphaFoldDB" id="A0A6J4Q1K9"/>
<organism evidence="2">
    <name type="scientific">uncultured Rubrobacteraceae bacterium</name>
    <dbReference type="NCBI Taxonomy" id="349277"/>
    <lineage>
        <taxon>Bacteria</taxon>
        <taxon>Bacillati</taxon>
        <taxon>Actinomycetota</taxon>
        <taxon>Rubrobacteria</taxon>
        <taxon>Rubrobacterales</taxon>
        <taxon>Rubrobacteraceae</taxon>
        <taxon>environmental samples</taxon>
    </lineage>
</organism>
<feature type="region of interest" description="Disordered" evidence="1">
    <location>
        <begin position="1"/>
        <end position="124"/>
    </location>
</feature>
<sequence length="146" mass="16266">ARIPQADRNQVRPVLARRRLQRAGGHRCPERSAPDLADPQPGDARRLQRRRAGPDQREQLPVEHPVDFQAPGPPRRPAGRPVHPPGDLERRGGRAPDLAARPRYRRLHGPLAAGRGQPRQGRLDGGRLYHELRAPPLFRLPEGGAV</sequence>
<accession>A0A6J4Q1K9</accession>